<keyword evidence="2" id="KW-0547">Nucleotide-binding</keyword>
<dbReference type="AlphaFoldDB" id="A0AAE1L853"/>
<evidence type="ECO:0000313" key="3">
    <source>
        <dbReference type="Proteomes" id="UP001219518"/>
    </source>
</evidence>
<evidence type="ECO:0000256" key="1">
    <source>
        <dbReference type="SAM" id="SignalP"/>
    </source>
</evidence>
<dbReference type="EMBL" id="JAHWGI010000148">
    <property type="protein sequence ID" value="KAK3910221.1"/>
    <property type="molecule type" value="Genomic_DNA"/>
</dbReference>
<keyword evidence="2" id="KW-0347">Helicase</keyword>
<gene>
    <name evidence="2" type="ORF">KUF71_004095</name>
</gene>
<name>A0AAE1L853_9NEOP</name>
<dbReference type="Proteomes" id="UP001219518">
    <property type="component" value="Unassembled WGS sequence"/>
</dbReference>
<keyword evidence="1" id="KW-0732">Signal</keyword>
<organism evidence="2 3">
    <name type="scientific">Frankliniella fusca</name>
    <dbReference type="NCBI Taxonomy" id="407009"/>
    <lineage>
        <taxon>Eukaryota</taxon>
        <taxon>Metazoa</taxon>
        <taxon>Ecdysozoa</taxon>
        <taxon>Arthropoda</taxon>
        <taxon>Hexapoda</taxon>
        <taxon>Insecta</taxon>
        <taxon>Pterygota</taxon>
        <taxon>Neoptera</taxon>
        <taxon>Paraneoptera</taxon>
        <taxon>Thysanoptera</taxon>
        <taxon>Terebrantia</taxon>
        <taxon>Thripoidea</taxon>
        <taxon>Thripidae</taxon>
        <taxon>Frankliniella</taxon>
    </lineage>
</organism>
<reference evidence="2" key="1">
    <citation type="submission" date="2021-07" db="EMBL/GenBank/DDBJ databases">
        <authorList>
            <person name="Catto M.A."/>
            <person name="Jacobson A."/>
            <person name="Kennedy G."/>
            <person name="Labadie P."/>
            <person name="Hunt B.G."/>
            <person name="Srinivasan R."/>
        </authorList>
    </citation>
    <scope>NUCLEOTIDE SEQUENCE</scope>
    <source>
        <strain evidence="2">PL_HMW_Pooled</strain>
        <tissue evidence="2">Head</tissue>
    </source>
</reference>
<protein>
    <submittedName>
        <fullName evidence="2">Pre-mRNA-processing ATP-dependent RNA helicase PRP5</fullName>
    </submittedName>
</protein>
<accession>A0AAE1L853</accession>
<keyword evidence="2" id="KW-0378">Hydrolase</keyword>
<comment type="caution">
    <text evidence="2">The sequence shown here is derived from an EMBL/GenBank/DDBJ whole genome shotgun (WGS) entry which is preliminary data.</text>
</comment>
<feature type="chain" id="PRO_5041935632" evidence="1">
    <location>
        <begin position="19"/>
        <end position="137"/>
    </location>
</feature>
<keyword evidence="3" id="KW-1185">Reference proteome</keyword>
<evidence type="ECO:0000313" key="2">
    <source>
        <dbReference type="EMBL" id="KAK3910221.1"/>
    </source>
</evidence>
<reference evidence="2" key="2">
    <citation type="journal article" date="2023" name="BMC Genomics">
        <title>Pest status, molecular evolution, and epigenetic factors derived from the genome assembly of Frankliniella fusca, a thysanopteran phytovirus vector.</title>
        <authorList>
            <person name="Catto M.A."/>
            <person name="Labadie P.E."/>
            <person name="Jacobson A.L."/>
            <person name="Kennedy G.G."/>
            <person name="Srinivasan R."/>
            <person name="Hunt B.G."/>
        </authorList>
    </citation>
    <scope>NUCLEOTIDE SEQUENCE</scope>
    <source>
        <strain evidence="2">PL_HMW_Pooled</strain>
    </source>
</reference>
<feature type="signal peptide" evidence="1">
    <location>
        <begin position="1"/>
        <end position="18"/>
    </location>
</feature>
<keyword evidence="2" id="KW-0067">ATP-binding</keyword>
<sequence>MSGSETLLFLKLFGIVIGDQVPTDDDYWRLYIKLRELLDICLCKQTSPYQSLALKVLIAEFNMMYVEVTGDNLKPKFHHLVHYPSITEKTGPVALTSTQRFESKHKAVLQPAHACQSRKKYLSNSCNSTPIVYISSV</sequence>
<dbReference type="GO" id="GO:0004386">
    <property type="term" value="F:helicase activity"/>
    <property type="evidence" value="ECO:0007669"/>
    <property type="project" value="UniProtKB-KW"/>
</dbReference>
<proteinExistence type="predicted"/>